<dbReference type="EnsemblPlants" id="AET00167">
    <property type="protein sequence ID" value="AET00167"/>
    <property type="gene ID" value="MTR_5g089050"/>
</dbReference>
<evidence type="ECO:0000313" key="3">
    <source>
        <dbReference type="Proteomes" id="UP000002051"/>
    </source>
</evidence>
<dbReference type="eggNOG" id="KOG4707">
    <property type="taxonomic scope" value="Eukaryota"/>
</dbReference>
<dbReference type="Proteomes" id="UP000002051">
    <property type="component" value="Chromosome 5"/>
</dbReference>
<evidence type="ECO:0000313" key="1">
    <source>
        <dbReference type="EMBL" id="AET00167.2"/>
    </source>
</evidence>
<reference evidence="1 3" key="1">
    <citation type="journal article" date="2011" name="Nature">
        <title>The Medicago genome provides insight into the evolution of rhizobial symbioses.</title>
        <authorList>
            <person name="Young N.D."/>
            <person name="Debelle F."/>
            <person name="Oldroyd G.E."/>
            <person name="Geurts R."/>
            <person name="Cannon S.B."/>
            <person name="Udvardi M.K."/>
            <person name="Benedito V.A."/>
            <person name="Mayer K.F."/>
            <person name="Gouzy J."/>
            <person name="Schoof H."/>
            <person name="Van de Peer Y."/>
            <person name="Proost S."/>
            <person name="Cook D.R."/>
            <person name="Meyers B.C."/>
            <person name="Spannagl M."/>
            <person name="Cheung F."/>
            <person name="De Mita S."/>
            <person name="Krishnakumar V."/>
            <person name="Gundlach H."/>
            <person name="Zhou S."/>
            <person name="Mudge J."/>
            <person name="Bharti A.K."/>
            <person name="Murray J.D."/>
            <person name="Naoumkina M.A."/>
            <person name="Rosen B."/>
            <person name="Silverstein K.A."/>
            <person name="Tang H."/>
            <person name="Rombauts S."/>
            <person name="Zhao P.X."/>
            <person name="Zhou P."/>
            <person name="Barbe V."/>
            <person name="Bardou P."/>
            <person name="Bechner M."/>
            <person name="Bellec A."/>
            <person name="Berger A."/>
            <person name="Berges H."/>
            <person name="Bidwell S."/>
            <person name="Bisseling T."/>
            <person name="Choisne N."/>
            <person name="Couloux A."/>
            <person name="Denny R."/>
            <person name="Deshpande S."/>
            <person name="Dai X."/>
            <person name="Doyle J.J."/>
            <person name="Dudez A.M."/>
            <person name="Farmer A.D."/>
            <person name="Fouteau S."/>
            <person name="Franken C."/>
            <person name="Gibelin C."/>
            <person name="Gish J."/>
            <person name="Goldstein S."/>
            <person name="Gonzalez A.J."/>
            <person name="Green P.J."/>
            <person name="Hallab A."/>
            <person name="Hartog M."/>
            <person name="Hua A."/>
            <person name="Humphray S.J."/>
            <person name="Jeong D.H."/>
            <person name="Jing Y."/>
            <person name="Jocker A."/>
            <person name="Kenton S.M."/>
            <person name="Kim D.J."/>
            <person name="Klee K."/>
            <person name="Lai H."/>
            <person name="Lang C."/>
            <person name="Lin S."/>
            <person name="Macmil S.L."/>
            <person name="Magdelenat G."/>
            <person name="Matthews L."/>
            <person name="McCorrison J."/>
            <person name="Monaghan E.L."/>
            <person name="Mun J.H."/>
            <person name="Najar F.Z."/>
            <person name="Nicholson C."/>
            <person name="Noirot C."/>
            <person name="O'Bleness M."/>
            <person name="Paule C.R."/>
            <person name="Poulain J."/>
            <person name="Prion F."/>
            <person name="Qin B."/>
            <person name="Qu C."/>
            <person name="Retzel E.F."/>
            <person name="Riddle C."/>
            <person name="Sallet E."/>
            <person name="Samain S."/>
            <person name="Samson N."/>
            <person name="Sanders I."/>
            <person name="Saurat O."/>
            <person name="Scarpelli C."/>
            <person name="Schiex T."/>
            <person name="Segurens B."/>
            <person name="Severin A.J."/>
            <person name="Sherrier D.J."/>
            <person name="Shi R."/>
            <person name="Sims S."/>
            <person name="Singer S.R."/>
            <person name="Sinharoy S."/>
            <person name="Sterck L."/>
            <person name="Viollet A."/>
            <person name="Wang B.B."/>
            <person name="Wang K."/>
            <person name="Wang M."/>
            <person name="Wang X."/>
            <person name="Warfsmann J."/>
            <person name="Weissenbach J."/>
            <person name="White D.D."/>
            <person name="White J.D."/>
            <person name="Wiley G.B."/>
            <person name="Wincker P."/>
            <person name="Xing Y."/>
            <person name="Yang L."/>
            <person name="Yao Z."/>
            <person name="Ying F."/>
            <person name="Zhai J."/>
            <person name="Zhou L."/>
            <person name="Zuber A."/>
            <person name="Denarie J."/>
            <person name="Dixon R.A."/>
            <person name="May G.D."/>
            <person name="Schwartz D.C."/>
            <person name="Rogers J."/>
            <person name="Quetier F."/>
            <person name="Town C.D."/>
            <person name="Roe B.A."/>
        </authorList>
    </citation>
    <scope>NUCLEOTIDE SEQUENCE [LARGE SCALE GENOMIC DNA]</scope>
    <source>
        <strain evidence="1">A17</strain>
        <strain evidence="2 3">cv. Jemalong A17</strain>
    </source>
</reference>
<dbReference type="EMBL" id="CM001221">
    <property type="protein sequence ID" value="AET00167.2"/>
    <property type="molecule type" value="Genomic_DNA"/>
</dbReference>
<organism evidence="1 3">
    <name type="scientific">Medicago truncatula</name>
    <name type="common">Barrel medic</name>
    <name type="synonym">Medicago tribuloides</name>
    <dbReference type="NCBI Taxonomy" id="3880"/>
    <lineage>
        <taxon>Eukaryota</taxon>
        <taxon>Viridiplantae</taxon>
        <taxon>Streptophyta</taxon>
        <taxon>Embryophyta</taxon>
        <taxon>Tracheophyta</taxon>
        <taxon>Spermatophyta</taxon>
        <taxon>Magnoliopsida</taxon>
        <taxon>eudicotyledons</taxon>
        <taxon>Gunneridae</taxon>
        <taxon>Pentapetalae</taxon>
        <taxon>rosids</taxon>
        <taxon>fabids</taxon>
        <taxon>Fabales</taxon>
        <taxon>Fabaceae</taxon>
        <taxon>Papilionoideae</taxon>
        <taxon>50 kb inversion clade</taxon>
        <taxon>NPAAA clade</taxon>
        <taxon>Hologalegina</taxon>
        <taxon>IRL clade</taxon>
        <taxon>Trifolieae</taxon>
        <taxon>Medicago</taxon>
    </lineage>
</organism>
<accession>G7KCU6</accession>
<sequence length="120" mass="13816">MCKIIEQKYGQDEDQKFISKLNLLFQPKGSCCTFCESKTNACDTNNIVKVKRGSITLQNGGQKFVPLHQAFAKLIQNLLELFRNRKQKLWFWLIRIEVTKQGIFAVCESLQSKSCPKTNV</sequence>
<dbReference type="AlphaFoldDB" id="G7KCU6"/>
<reference evidence="2" key="3">
    <citation type="submission" date="2015-04" db="UniProtKB">
        <authorList>
            <consortium name="EnsemblPlants"/>
        </authorList>
    </citation>
    <scope>IDENTIFICATION</scope>
    <source>
        <strain evidence="2">cv. Jemalong A17</strain>
    </source>
</reference>
<dbReference type="PaxDb" id="3880-AET00167"/>
<keyword evidence="3" id="KW-1185">Reference proteome</keyword>
<reference evidence="1 3" key="2">
    <citation type="journal article" date="2014" name="BMC Genomics">
        <title>An improved genome release (version Mt4.0) for the model legume Medicago truncatula.</title>
        <authorList>
            <person name="Tang H."/>
            <person name="Krishnakumar V."/>
            <person name="Bidwell S."/>
            <person name="Rosen B."/>
            <person name="Chan A."/>
            <person name="Zhou S."/>
            <person name="Gentzbittel L."/>
            <person name="Childs K.L."/>
            <person name="Yandell M."/>
            <person name="Gundlach H."/>
            <person name="Mayer K.F."/>
            <person name="Schwartz D.C."/>
            <person name="Town C.D."/>
        </authorList>
    </citation>
    <scope>GENOME REANNOTATION</scope>
    <source>
        <strain evidence="2 3">cv. Jemalong A17</strain>
    </source>
</reference>
<accession>A0A0C3XT28</accession>
<gene>
    <name evidence="1" type="ordered locus">MTR_5g089050</name>
</gene>
<proteinExistence type="predicted"/>
<name>G7KCU6_MEDTR</name>
<protein>
    <submittedName>
        <fullName evidence="1 2">Uncharacterized protein</fullName>
    </submittedName>
</protein>
<evidence type="ECO:0000313" key="2">
    <source>
        <dbReference type="EnsemblPlants" id="AET00167"/>
    </source>
</evidence>
<dbReference type="HOGENOM" id="CLU_2053137_0_0_1"/>